<evidence type="ECO:0000256" key="1">
    <source>
        <dbReference type="ARBA" id="ARBA00018672"/>
    </source>
</evidence>
<dbReference type="GO" id="GO:0000160">
    <property type="term" value="P:phosphorelay signal transduction system"/>
    <property type="evidence" value="ECO:0007669"/>
    <property type="project" value="InterPro"/>
</dbReference>
<proteinExistence type="predicted"/>
<sequence length="305" mass="35842">DVLVVDDEYIVCENIVKKIKRLNIGEINKIRVCYSGEEAIDICKKTYKPQIVITDMKMRTIDGIDLIRELKKWLFPVYFLVLSGYNEFDYVQGAFKVGADDYLLKPLLSEDLINAMEGAIKKLKSEGDIDNYSREHVLKKGSIVSDILNKNYWENSDISERKKFCAELKAEYCMTAVFRWQLEQDNDDMIKKINQILDYSEQQSMFDIYPAIIPKNRIVMLCNMQMSNCPELLDRINYFFEMWNSVHDPVSYGISEVDQKEKWIELTYHANNLVRQSIVLGYGNRYMKENHDVTDNCERCKKTNF</sequence>
<dbReference type="CDD" id="cd17536">
    <property type="entry name" value="REC_YesN-like"/>
    <property type="match status" value="1"/>
</dbReference>
<feature type="non-terminal residue" evidence="5">
    <location>
        <position position="1"/>
    </location>
</feature>
<comment type="function">
    <text evidence="2">May play the central regulatory role in sporulation. It may be an element of the effector pathway responsible for the activation of sporulation genes in response to nutritional stress. Spo0A may act in concert with spo0H (a sigma factor) to control the expression of some genes that are critical to the sporulation process.</text>
</comment>
<gene>
    <name evidence="5" type="ORF">DWX77_16770</name>
</gene>
<dbReference type="SMART" id="SM00448">
    <property type="entry name" value="REC"/>
    <property type="match status" value="1"/>
</dbReference>
<name>A0A412KEG1_9FIRM</name>
<dbReference type="InterPro" id="IPR001789">
    <property type="entry name" value="Sig_transdc_resp-reg_receiver"/>
</dbReference>
<keyword evidence="3" id="KW-0597">Phosphoprotein</keyword>
<dbReference type="Proteomes" id="UP000284242">
    <property type="component" value="Unassembled WGS sequence"/>
</dbReference>
<evidence type="ECO:0000313" key="6">
    <source>
        <dbReference type="Proteomes" id="UP000284242"/>
    </source>
</evidence>
<evidence type="ECO:0000256" key="3">
    <source>
        <dbReference type="PROSITE-ProRule" id="PRU00169"/>
    </source>
</evidence>
<protein>
    <recommendedName>
        <fullName evidence="1">Stage 0 sporulation protein A homolog</fullName>
    </recommendedName>
</protein>
<organism evidence="5 6">
    <name type="scientific">Blautia obeum</name>
    <dbReference type="NCBI Taxonomy" id="40520"/>
    <lineage>
        <taxon>Bacteria</taxon>
        <taxon>Bacillati</taxon>
        <taxon>Bacillota</taxon>
        <taxon>Clostridia</taxon>
        <taxon>Lachnospirales</taxon>
        <taxon>Lachnospiraceae</taxon>
        <taxon>Blautia</taxon>
    </lineage>
</organism>
<evidence type="ECO:0000313" key="5">
    <source>
        <dbReference type="EMBL" id="RGS67018.1"/>
    </source>
</evidence>
<dbReference type="SUPFAM" id="SSF52172">
    <property type="entry name" value="CheY-like"/>
    <property type="match status" value="1"/>
</dbReference>
<comment type="caution">
    <text evidence="5">The sequence shown here is derived from an EMBL/GenBank/DDBJ whole genome shotgun (WGS) entry which is preliminary data.</text>
</comment>
<dbReference type="PROSITE" id="PS50110">
    <property type="entry name" value="RESPONSE_REGULATORY"/>
    <property type="match status" value="1"/>
</dbReference>
<feature type="modified residue" description="4-aspartylphosphate" evidence="3">
    <location>
        <position position="55"/>
    </location>
</feature>
<dbReference type="Gene3D" id="3.40.50.2300">
    <property type="match status" value="1"/>
</dbReference>
<dbReference type="Pfam" id="PF00072">
    <property type="entry name" value="Response_reg"/>
    <property type="match status" value="1"/>
</dbReference>
<feature type="domain" description="Response regulatory" evidence="4">
    <location>
        <begin position="1"/>
        <end position="120"/>
    </location>
</feature>
<dbReference type="EMBL" id="QRVV01000161">
    <property type="protein sequence ID" value="RGS67018.1"/>
    <property type="molecule type" value="Genomic_DNA"/>
</dbReference>
<dbReference type="PANTHER" id="PTHR43228">
    <property type="entry name" value="TWO-COMPONENT RESPONSE REGULATOR"/>
    <property type="match status" value="1"/>
</dbReference>
<dbReference type="PANTHER" id="PTHR43228:SF1">
    <property type="entry name" value="TWO-COMPONENT RESPONSE REGULATOR ARR22"/>
    <property type="match status" value="1"/>
</dbReference>
<reference evidence="5 6" key="1">
    <citation type="submission" date="2018-08" db="EMBL/GenBank/DDBJ databases">
        <title>A genome reference for cultivated species of the human gut microbiota.</title>
        <authorList>
            <person name="Zou Y."/>
            <person name="Xue W."/>
            <person name="Luo G."/>
        </authorList>
    </citation>
    <scope>NUCLEOTIDE SEQUENCE [LARGE SCALE GENOMIC DNA]</scope>
    <source>
        <strain evidence="5 6">AF21-24</strain>
    </source>
</reference>
<dbReference type="AlphaFoldDB" id="A0A412KEG1"/>
<dbReference type="InterPro" id="IPR011006">
    <property type="entry name" value="CheY-like_superfamily"/>
</dbReference>
<evidence type="ECO:0000256" key="2">
    <source>
        <dbReference type="ARBA" id="ARBA00024867"/>
    </source>
</evidence>
<accession>A0A412KEG1</accession>
<dbReference type="InterPro" id="IPR052048">
    <property type="entry name" value="ST_Response_Regulator"/>
</dbReference>
<evidence type="ECO:0000259" key="4">
    <source>
        <dbReference type="PROSITE" id="PS50110"/>
    </source>
</evidence>